<dbReference type="Proteomes" id="UP000663823">
    <property type="component" value="Unassembled WGS sequence"/>
</dbReference>
<dbReference type="Gene3D" id="1.20.1050.130">
    <property type="match status" value="1"/>
</dbReference>
<feature type="repeat" description="TPR" evidence="3">
    <location>
        <begin position="644"/>
        <end position="677"/>
    </location>
</feature>
<feature type="repeat" description="TPR" evidence="3">
    <location>
        <begin position="350"/>
        <end position="383"/>
    </location>
</feature>
<dbReference type="Gene3D" id="3.90.176.10">
    <property type="entry name" value="Toxin ADP-ribosyltransferase, Chain A, domain 1"/>
    <property type="match status" value="1"/>
</dbReference>
<dbReference type="SMART" id="SM00028">
    <property type="entry name" value="TPR"/>
    <property type="match status" value="9"/>
</dbReference>
<dbReference type="Pfam" id="PF03496">
    <property type="entry name" value="ADPrib_exo_Tox"/>
    <property type="match status" value="1"/>
</dbReference>
<name>A0A818XBQ7_9BILA</name>
<gene>
    <name evidence="5" type="ORF">OTI717_LOCUS14853</name>
</gene>
<dbReference type="PROSITE" id="PS50293">
    <property type="entry name" value="TPR_REGION"/>
    <property type="match status" value="2"/>
</dbReference>
<dbReference type="PANTHER" id="PTHR45641">
    <property type="entry name" value="TETRATRICOPEPTIDE REPEAT PROTEIN (AFU_ORTHOLOGUE AFUA_6G03870)"/>
    <property type="match status" value="1"/>
</dbReference>
<dbReference type="EMBL" id="CAJOAX010001696">
    <property type="protein sequence ID" value="CAF3738163.1"/>
    <property type="molecule type" value="Genomic_DNA"/>
</dbReference>
<dbReference type="Pfam" id="PF13424">
    <property type="entry name" value="TPR_12"/>
    <property type="match status" value="4"/>
</dbReference>
<evidence type="ECO:0000256" key="1">
    <source>
        <dbReference type="ARBA" id="ARBA00022737"/>
    </source>
</evidence>
<organism evidence="5 6">
    <name type="scientific">Rotaria sordida</name>
    <dbReference type="NCBI Taxonomy" id="392033"/>
    <lineage>
        <taxon>Eukaryota</taxon>
        <taxon>Metazoa</taxon>
        <taxon>Spiralia</taxon>
        <taxon>Gnathifera</taxon>
        <taxon>Rotifera</taxon>
        <taxon>Eurotatoria</taxon>
        <taxon>Bdelloidea</taxon>
        <taxon>Philodinida</taxon>
        <taxon>Philodinidae</taxon>
        <taxon>Rotaria</taxon>
    </lineage>
</organism>
<dbReference type="InterPro" id="IPR011990">
    <property type="entry name" value="TPR-like_helical_dom_sf"/>
</dbReference>
<evidence type="ECO:0000313" key="5">
    <source>
        <dbReference type="EMBL" id="CAF3738163.1"/>
    </source>
</evidence>
<keyword evidence="1" id="KW-0677">Repeat</keyword>
<feature type="repeat" description="TPR" evidence="3">
    <location>
        <begin position="518"/>
        <end position="551"/>
    </location>
</feature>
<dbReference type="SUPFAM" id="SSF81901">
    <property type="entry name" value="HCP-like"/>
    <property type="match status" value="2"/>
</dbReference>
<comment type="caution">
    <text evidence="5">The sequence shown here is derived from an EMBL/GenBank/DDBJ whole genome shotgun (WGS) entry which is preliminary data.</text>
</comment>
<dbReference type="SUPFAM" id="SSF52833">
    <property type="entry name" value="Thioredoxin-like"/>
    <property type="match status" value="1"/>
</dbReference>
<dbReference type="PANTHER" id="PTHR45641:SF1">
    <property type="entry name" value="AAA+ ATPASE DOMAIN-CONTAINING PROTEIN"/>
    <property type="match status" value="1"/>
</dbReference>
<feature type="repeat" description="TPR" evidence="3">
    <location>
        <begin position="392"/>
        <end position="425"/>
    </location>
</feature>
<evidence type="ECO:0000256" key="2">
    <source>
        <dbReference type="ARBA" id="ARBA00022803"/>
    </source>
</evidence>
<dbReference type="GO" id="GO:0005576">
    <property type="term" value="C:extracellular region"/>
    <property type="evidence" value="ECO:0007669"/>
    <property type="project" value="InterPro"/>
</dbReference>
<sequence length="1507" mass="172723">MNLISLNVVPTSSLTNLDELDQSFMYSQILKEIILDIKHDKAAKKEFVDFCCIHYADNNTQSNKIHDFERLYENYSPIWWYTKESFIYSILNKALRTQEIDIIIKMGFFIQDLHRQIEQLHTEAHQTSKMIIYRGQGMSNDDFEKIKKNEGGLLSFNNFLSTSIDHDVSYSFAESAGDNPQLIGILFQIEIDSSISTVPFASLDNISQYSDSEKEILFSMHTIFRIGKIKKIKDRLWQVNLTLTGDIDQQLKQLTDHIRREHQQKNRWHRMGILMITMGKFNKALEIFNVICEKSSIASTDEQFVIDPAIYHDMAVAYRCIGDNSNALLYFQKTLEVDRKFLPHNHPMLITTYNNIGEINDTIGNYSIALSYYQMALEIQKTFFPTDDPSFAITYNNLGKVHHSIGNYPAALAYYQEALKIEQKYLPSNHPSLAATYEQIGSIYGFMGDYSAALVCHKKGLEIQQKSLPPDHPNLATTYKNIGEGYRMLGDTSMALSYYEKTLEIELKSLQSSHPSIARTYSCIAAVHHVLGNYSSALSYYEKALEIKQHSFPSEHPSISRTYSAIGSLHESMEDYSNALSYYEKALKIEQKSLPCDHPSLAYDYNSIGSVYDSMNNYPSALSYYRKALDIQQKSLPPNHADLANTYNNIALVYQATYDYSTALSYYQKTLEMKETPHPYNQSLIATAYNNIVAVNCSYNYIRFGLFQWSGHKLKMLIGQVSTLEFVDNTQLTQSLTIARYLSYETGLAKNKTVVDTQFGCWCDINISVDQQGGYNISVNGRIWLRSAQTAIYTDDKWFSSADGSLSLINITYAQGNDSNLGIWNETQLIYDLVRSEIHTKIVGHIRQWNSISAITFHLNTGDQMMINTIPLDMEHVRTVFPSFYIEQMDENDQRSYFTFSGMMTGEVDRHAGNWDSSSAVIDSGMEGGPIVIFNFTQQGENDLLILSPFSQFMATSLSQTTNILQCGVLGSIISIPENYNYSMIIFYSSKGINEGIREWGKTMQQAYNRTNQYRLNDLTINYLGYYTDNGAYYYYNTEKEINYEETLINIYHQIRLPFHYIQLDSWWYYKGLKDGVSQWTARPDIFPDGLEIVHRRLENLPLAAHNRYWSYDTIYKHNYSFALDKQTEKALPIGNDSFWIDLFNQAYNWGLILYEQDWLNHQTIDFLPIRTDIHIGHNWLMSMGKAGEKLGINIQYCMSLSRHILQALEIPRVTQTRVSNDYALHLIIPIISQWNIGISSMFADAIGLAPFKDVFWSRSLEHGSPYPSLSMEILPDREILIATLSTGPVASGDGINYTNIERIMKCCRKDGLILKPDRPLTMINILISDWAFYKSVSQGELYSTRTIINNQTFHIIFASAMKRDYLIYPSMIEAQSGIIWSYNNANVVSTFDNTNPLNVLAKQCNDLSICLWYVSPLWEFNDSAKTKYAFLGEWNKWTAVSQQRIDSIVTNPEKTQTIITLQGESYEIVQLAVYHHSLPSSIINCQISPGNSVGQLVITPSDVFCR</sequence>
<dbReference type="PROSITE" id="PS50005">
    <property type="entry name" value="TPR"/>
    <property type="match status" value="9"/>
</dbReference>
<keyword evidence="2 3" id="KW-0802">TPR repeat</keyword>
<protein>
    <recommendedName>
        <fullName evidence="4">ADP ribosyltransferase domain-containing protein</fullName>
    </recommendedName>
</protein>
<dbReference type="InterPro" id="IPR036249">
    <property type="entry name" value="Thioredoxin-like_sf"/>
</dbReference>
<dbReference type="SUPFAM" id="SSF56399">
    <property type="entry name" value="ADP-ribosylation"/>
    <property type="match status" value="1"/>
</dbReference>
<dbReference type="PROSITE" id="PS51996">
    <property type="entry name" value="TR_MART"/>
    <property type="match status" value="1"/>
</dbReference>
<dbReference type="Gene3D" id="1.25.40.10">
    <property type="entry name" value="Tetratricopeptide repeat domain"/>
    <property type="match status" value="4"/>
</dbReference>
<feature type="repeat" description="TPR" evidence="3">
    <location>
        <begin position="560"/>
        <end position="593"/>
    </location>
</feature>
<feature type="repeat" description="TPR" evidence="3">
    <location>
        <begin position="602"/>
        <end position="635"/>
    </location>
</feature>
<reference evidence="5" key="1">
    <citation type="submission" date="2021-02" db="EMBL/GenBank/DDBJ databases">
        <authorList>
            <person name="Nowell W R."/>
        </authorList>
    </citation>
    <scope>NUCLEOTIDE SEQUENCE</scope>
</reference>
<evidence type="ECO:0000259" key="4">
    <source>
        <dbReference type="Pfam" id="PF03496"/>
    </source>
</evidence>
<evidence type="ECO:0000256" key="3">
    <source>
        <dbReference type="PROSITE-ProRule" id="PRU00339"/>
    </source>
</evidence>
<dbReference type="InterPro" id="IPR003540">
    <property type="entry name" value="ADP-ribosyltransferase"/>
</dbReference>
<feature type="repeat" description="TPR" evidence="3">
    <location>
        <begin position="434"/>
        <end position="467"/>
    </location>
</feature>
<evidence type="ECO:0000313" key="6">
    <source>
        <dbReference type="Proteomes" id="UP000663823"/>
    </source>
</evidence>
<proteinExistence type="predicted"/>
<feature type="repeat" description="TPR" evidence="3">
    <location>
        <begin position="476"/>
        <end position="509"/>
    </location>
</feature>
<feature type="repeat" description="TPR" evidence="3">
    <location>
        <begin position="308"/>
        <end position="341"/>
    </location>
</feature>
<accession>A0A818XBQ7</accession>
<dbReference type="InterPro" id="IPR019734">
    <property type="entry name" value="TPR_rpt"/>
</dbReference>
<feature type="domain" description="ADP ribosyltransferase" evidence="4">
    <location>
        <begin position="81"/>
        <end position="233"/>
    </location>
</feature>